<comment type="caution">
    <text evidence="3">The sequence shown here is derived from an EMBL/GenBank/DDBJ whole genome shotgun (WGS) entry which is preliminary data.</text>
</comment>
<name>A0A1J5QR88_9ZZZZ</name>
<evidence type="ECO:0000259" key="2">
    <source>
        <dbReference type="PROSITE" id="PS51746"/>
    </source>
</evidence>
<reference evidence="3" key="1">
    <citation type="submission" date="2016-10" db="EMBL/GenBank/DDBJ databases">
        <title>Sequence of Gallionella enrichment culture.</title>
        <authorList>
            <person name="Poehlein A."/>
            <person name="Muehling M."/>
            <person name="Daniel R."/>
        </authorList>
    </citation>
    <scope>NUCLEOTIDE SEQUENCE</scope>
</reference>
<sequence>MRTTWGSATDRGLTRAANEDALLAYPPVFLVADGMGGVAGGAEASRVAVEEFARLAGRAATTADEIHACFRRTGERLAVELAGTRAGTTVAGVAVASVGSSAYWLVFNIGDSRVYRWANGVLDQITVDHSVVQELVDRGELATDLVESHPDRHVITRVLGTSGAPEPDYWMIPACERDRLLICTDGLSRELRADVVVVGLREHASPQDAATWLVSRAIAAGGRDNVTVVVVDAASDADDTGGPDPSQRASVVPPPAGTSGEGAATSGPGDTNEEEADR</sequence>
<dbReference type="SMART" id="SM00331">
    <property type="entry name" value="PP2C_SIG"/>
    <property type="match status" value="1"/>
</dbReference>
<organism evidence="3">
    <name type="scientific">mine drainage metagenome</name>
    <dbReference type="NCBI Taxonomy" id="410659"/>
    <lineage>
        <taxon>unclassified sequences</taxon>
        <taxon>metagenomes</taxon>
        <taxon>ecological metagenomes</taxon>
    </lineage>
</organism>
<dbReference type="EMBL" id="MLJW01000808">
    <property type="protein sequence ID" value="OIQ82407.1"/>
    <property type="molecule type" value="Genomic_DNA"/>
</dbReference>
<keyword evidence="3" id="KW-0378">Hydrolase</keyword>
<dbReference type="InterPro" id="IPR015655">
    <property type="entry name" value="PP2C"/>
</dbReference>
<dbReference type="SUPFAM" id="SSF81606">
    <property type="entry name" value="PP2C-like"/>
    <property type="match status" value="1"/>
</dbReference>
<dbReference type="Gene3D" id="3.60.40.10">
    <property type="entry name" value="PPM-type phosphatase domain"/>
    <property type="match status" value="1"/>
</dbReference>
<feature type="domain" description="PPM-type phosphatase" evidence="2">
    <location>
        <begin position="4"/>
        <end position="233"/>
    </location>
</feature>
<evidence type="ECO:0000313" key="3">
    <source>
        <dbReference type="EMBL" id="OIQ82407.1"/>
    </source>
</evidence>
<dbReference type="EC" id="3.1.3.16" evidence="3"/>
<dbReference type="InterPro" id="IPR001932">
    <property type="entry name" value="PPM-type_phosphatase-like_dom"/>
</dbReference>
<proteinExistence type="predicted"/>
<dbReference type="CDD" id="cd00143">
    <property type="entry name" value="PP2Cc"/>
    <property type="match status" value="1"/>
</dbReference>
<dbReference type="InterPro" id="IPR036457">
    <property type="entry name" value="PPM-type-like_dom_sf"/>
</dbReference>
<dbReference type="PANTHER" id="PTHR47992">
    <property type="entry name" value="PROTEIN PHOSPHATASE"/>
    <property type="match status" value="1"/>
</dbReference>
<accession>A0A1J5QR88</accession>
<protein>
    <submittedName>
        <fullName evidence="3">Serine/threonine phosphatase stp</fullName>
        <ecNumber evidence="3">3.1.3.16</ecNumber>
    </submittedName>
</protein>
<dbReference type="PROSITE" id="PS51746">
    <property type="entry name" value="PPM_2"/>
    <property type="match status" value="1"/>
</dbReference>
<gene>
    <name evidence="3" type="primary">stp_24</name>
    <name evidence="3" type="ORF">GALL_358040</name>
</gene>
<dbReference type="SMART" id="SM00332">
    <property type="entry name" value="PP2Cc"/>
    <property type="match status" value="1"/>
</dbReference>
<evidence type="ECO:0000256" key="1">
    <source>
        <dbReference type="SAM" id="MobiDB-lite"/>
    </source>
</evidence>
<dbReference type="GO" id="GO:0004722">
    <property type="term" value="F:protein serine/threonine phosphatase activity"/>
    <property type="evidence" value="ECO:0007669"/>
    <property type="project" value="UniProtKB-EC"/>
</dbReference>
<dbReference type="AlphaFoldDB" id="A0A1J5QR88"/>
<feature type="region of interest" description="Disordered" evidence="1">
    <location>
        <begin position="234"/>
        <end position="278"/>
    </location>
</feature>
<dbReference type="Pfam" id="PF13672">
    <property type="entry name" value="PP2C_2"/>
    <property type="match status" value="1"/>
</dbReference>
<feature type="compositionally biased region" description="Low complexity" evidence="1">
    <location>
        <begin position="257"/>
        <end position="269"/>
    </location>
</feature>